<dbReference type="Pfam" id="PF25963">
    <property type="entry name" value="Beta-barrel_AAEA"/>
    <property type="match status" value="1"/>
</dbReference>
<gene>
    <name evidence="9" type="ORF">O9570_27755</name>
</gene>
<dbReference type="Pfam" id="PF25917">
    <property type="entry name" value="BSH_RND"/>
    <property type="match status" value="1"/>
</dbReference>
<proteinExistence type="inferred from homology"/>
<dbReference type="GO" id="GO:0022857">
    <property type="term" value="F:transmembrane transporter activity"/>
    <property type="evidence" value="ECO:0007669"/>
    <property type="project" value="InterPro"/>
</dbReference>
<feature type="domain" description="p-hydroxybenzoic acid efflux pump subunit AaeA-like beta-barrel" evidence="8">
    <location>
        <begin position="193"/>
        <end position="289"/>
    </location>
</feature>
<dbReference type="InterPro" id="IPR050393">
    <property type="entry name" value="MFP_Efflux_Pump"/>
</dbReference>
<evidence type="ECO:0000256" key="6">
    <source>
        <dbReference type="SAM" id="Phobius"/>
    </source>
</evidence>
<feature type="transmembrane region" description="Helical" evidence="6">
    <location>
        <begin position="12"/>
        <end position="33"/>
    </location>
</feature>
<dbReference type="InterPro" id="IPR058625">
    <property type="entry name" value="MdtA-like_BSH"/>
</dbReference>
<keyword evidence="2 6" id="KW-0812">Transmembrane</keyword>
<keyword evidence="4 6" id="KW-0472">Membrane</keyword>
<dbReference type="InterPro" id="IPR058634">
    <property type="entry name" value="AaeA-lik-b-barrel"/>
</dbReference>
<dbReference type="RefSeq" id="WP_024069026.1">
    <property type="nucleotide sequence ID" value="NZ_CABIYZ010000006.1"/>
</dbReference>
<dbReference type="AlphaFoldDB" id="A0A0D6HR33"/>
<dbReference type="EMBL" id="JAPZVI010000036">
    <property type="protein sequence ID" value="MCZ8405277.1"/>
    <property type="molecule type" value="Genomic_DNA"/>
</dbReference>
<keyword evidence="3 6" id="KW-1133">Transmembrane helix</keyword>
<evidence type="ECO:0000259" key="8">
    <source>
        <dbReference type="Pfam" id="PF25963"/>
    </source>
</evidence>
<dbReference type="InterPro" id="IPR006143">
    <property type="entry name" value="RND_pump_MFP"/>
</dbReference>
<reference evidence="9" key="1">
    <citation type="submission" date="2022-12" db="EMBL/GenBank/DDBJ databases">
        <authorList>
            <person name="Voronina O.L."/>
            <person name="Kunda M.S."/>
            <person name="Ryzhova N."/>
            <person name="Aksenova E.I."/>
        </authorList>
    </citation>
    <scope>NUCLEOTIDE SEQUENCE</scope>
    <source>
        <strain evidence="9">SCCH136:Ach223948</strain>
    </source>
</reference>
<dbReference type="PANTHER" id="PTHR30367">
    <property type="entry name" value="P-HYDROXYBENZOIC ACID EFFLUX PUMP SUBUNIT AAEA-RELATED"/>
    <property type="match status" value="1"/>
</dbReference>
<evidence type="ECO:0000313" key="10">
    <source>
        <dbReference type="Proteomes" id="UP001141992"/>
    </source>
</evidence>
<evidence type="ECO:0000256" key="4">
    <source>
        <dbReference type="ARBA" id="ARBA00023136"/>
    </source>
</evidence>
<dbReference type="Proteomes" id="UP001141992">
    <property type="component" value="Unassembled WGS sequence"/>
</dbReference>
<dbReference type="NCBIfam" id="TIGR01730">
    <property type="entry name" value="RND_mfp"/>
    <property type="match status" value="1"/>
</dbReference>
<name>A0A0D6HR33_ALCXX</name>
<evidence type="ECO:0000256" key="2">
    <source>
        <dbReference type="ARBA" id="ARBA00022692"/>
    </source>
</evidence>
<evidence type="ECO:0000256" key="5">
    <source>
        <dbReference type="SAM" id="Coils"/>
    </source>
</evidence>
<sequence>MKLPNALRPAAIGKFALTAAVVAAAVYAGWQLWVHYEVEPWTRDGRVKAYVVQVAPDVSGLVTAVPVHDNQDVKAGDVLFEIDRARFQLAYDQAQASVRSQQVAREQALRDAKRNRSLGQLVAAEALEQSQTKLQQTEAALAQAEVQLNTARLNLERSRVLAVTDGRVTNLDLRAGSYASAGRGVMALVDASSFYVEGYFEETKLPGIHEGDPATVTLMGDNRQIRGHVESIALGIADRDRSTGANLLPNVNPTFNWVRLAQRIPVRVKIDEVPAGVRLVAGQTATVAVGAAAAPAQTRTDARQPS</sequence>
<evidence type="ECO:0000256" key="3">
    <source>
        <dbReference type="ARBA" id="ARBA00022989"/>
    </source>
</evidence>
<evidence type="ECO:0000313" key="9">
    <source>
        <dbReference type="EMBL" id="MCZ8405277.1"/>
    </source>
</evidence>
<keyword evidence="5" id="KW-0175">Coiled coil</keyword>
<dbReference type="Gene3D" id="2.40.50.100">
    <property type="match status" value="1"/>
</dbReference>
<evidence type="ECO:0000259" key="7">
    <source>
        <dbReference type="Pfam" id="PF25917"/>
    </source>
</evidence>
<comment type="similarity">
    <text evidence="1">Belongs to the membrane fusion protein (MFP) (TC 8.A.1) family.</text>
</comment>
<dbReference type="eggNOG" id="COG1566">
    <property type="taxonomic scope" value="Bacteria"/>
</dbReference>
<organism evidence="9 10">
    <name type="scientific">Alcaligenes xylosoxydans xylosoxydans</name>
    <name type="common">Achromobacter xylosoxidans</name>
    <dbReference type="NCBI Taxonomy" id="85698"/>
    <lineage>
        <taxon>Bacteria</taxon>
        <taxon>Pseudomonadati</taxon>
        <taxon>Pseudomonadota</taxon>
        <taxon>Betaproteobacteria</taxon>
        <taxon>Burkholderiales</taxon>
        <taxon>Alcaligenaceae</taxon>
        <taxon>Achromobacter</taxon>
    </lineage>
</organism>
<dbReference type="GeneID" id="75277136"/>
<protein>
    <submittedName>
        <fullName evidence="9">HlyD family secretion protein</fullName>
    </submittedName>
</protein>
<feature type="coiled-coil region" evidence="5">
    <location>
        <begin position="127"/>
        <end position="161"/>
    </location>
</feature>
<comment type="caution">
    <text evidence="9">The sequence shown here is derived from an EMBL/GenBank/DDBJ whole genome shotgun (WGS) entry which is preliminary data.</text>
</comment>
<dbReference type="PANTHER" id="PTHR30367:SF12">
    <property type="entry name" value="P-HYDROXYBENZOIC ACID EFFLUX PUMP SUBUNIT AAEA"/>
    <property type="match status" value="1"/>
</dbReference>
<dbReference type="GO" id="GO:0016020">
    <property type="term" value="C:membrane"/>
    <property type="evidence" value="ECO:0007669"/>
    <property type="project" value="InterPro"/>
</dbReference>
<dbReference type="SUPFAM" id="SSF111369">
    <property type="entry name" value="HlyD-like secretion proteins"/>
    <property type="match status" value="1"/>
</dbReference>
<accession>A0A0D6HR33</accession>
<feature type="domain" description="Multidrug resistance protein MdtA-like barrel-sandwich hybrid" evidence="7">
    <location>
        <begin position="51"/>
        <end position="189"/>
    </location>
</feature>
<evidence type="ECO:0000256" key="1">
    <source>
        <dbReference type="ARBA" id="ARBA00009477"/>
    </source>
</evidence>
<dbReference type="Gene3D" id="2.40.30.170">
    <property type="match status" value="1"/>
</dbReference>
<dbReference type="KEGG" id="axx:ERS451415_03140"/>